<evidence type="ECO:0000256" key="2">
    <source>
        <dbReference type="ARBA" id="ARBA00023319"/>
    </source>
</evidence>
<dbReference type="InterPro" id="IPR036179">
    <property type="entry name" value="Ig-like_dom_sf"/>
</dbReference>
<reference evidence="4" key="2">
    <citation type="submission" date="2025-08" db="UniProtKB">
        <authorList>
            <consortium name="Ensembl"/>
        </authorList>
    </citation>
    <scope>IDENTIFICATION</scope>
</reference>
<keyword evidence="2" id="KW-0393">Immunoglobulin domain</keyword>
<dbReference type="FunFam" id="2.60.40.10:FF:000022">
    <property type="entry name" value="Cardiac titin"/>
    <property type="match status" value="2"/>
</dbReference>
<evidence type="ECO:0000313" key="4">
    <source>
        <dbReference type="Ensembl" id="ENSEEEP00000064012.1"/>
    </source>
</evidence>
<dbReference type="SMART" id="SM00409">
    <property type="entry name" value="IG"/>
    <property type="match status" value="3"/>
</dbReference>
<dbReference type="PANTHER" id="PTHR47633">
    <property type="entry name" value="IMMUNOGLOBULIN"/>
    <property type="match status" value="1"/>
</dbReference>
<name>A0AAY5F4R9_ELEEL</name>
<dbReference type="Pfam" id="PF07679">
    <property type="entry name" value="I-set"/>
    <property type="match status" value="3"/>
</dbReference>
<dbReference type="InterPro" id="IPR040849">
    <property type="entry name" value="MyBP-C_THB"/>
</dbReference>
<dbReference type="PROSITE" id="PS50835">
    <property type="entry name" value="IG_LIKE"/>
    <property type="match status" value="3"/>
</dbReference>
<protein>
    <recommendedName>
        <fullName evidence="3">Ig-like domain-containing protein</fullName>
    </recommendedName>
</protein>
<keyword evidence="1" id="KW-0677">Repeat</keyword>
<dbReference type="FunFam" id="2.60.40.10:FF:001272">
    <property type="entry name" value="titin isoform X1"/>
    <property type="match status" value="1"/>
</dbReference>
<organism evidence="4 5">
    <name type="scientific">Electrophorus electricus</name>
    <name type="common">Electric eel</name>
    <name type="synonym">Gymnotus electricus</name>
    <dbReference type="NCBI Taxonomy" id="8005"/>
    <lineage>
        <taxon>Eukaryota</taxon>
        <taxon>Metazoa</taxon>
        <taxon>Chordata</taxon>
        <taxon>Craniata</taxon>
        <taxon>Vertebrata</taxon>
        <taxon>Euteleostomi</taxon>
        <taxon>Actinopterygii</taxon>
        <taxon>Neopterygii</taxon>
        <taxon>Teleostei</taxon>
        <taxon>Ostariophysi</taxon>
        <taxon>Gymnotiformes</taxon>
        <taxon>Gymnotoidei</taxon>
        <taxon>Gymnotidae</taxon>
        <taxon>Electrophorus</taxon>
    </lineage>
</organism>
<evidence type="ECO:0000259" key="3">
    <source>
        <dbReference type="PROSITE" id="PS50835"/>
    </source>
</evidence>
<accession>A0AAY5F4R9</accession>
<feature type="domain" description="Ig-like" evidence="3">
    <location>
        <begin position="24"/>
        <end position="115"/>
    </location>
</feature>
<evidence type="ECO:0000313" key="5">
    <source>
        <dbReference type="Proteomes" id="UP000314983"/>
    </source>
</evidence>
<dbReference type="Pfam" id="PF18362">
    <property type="entry name" value="THB"/>
    <property type="match status" value="1"/>
</dbReference>
<dbReference type="InterPro" id="IPR003598">
    <property type="entry name" value="Ig_sub2"/>
</dbReference>
<feature type="domain" description="Ig-like" evidence="3">
    <location>
        <begin position="118"/>
        <end position="206"/>
    </location>
</feature>
<dbReference type="GeneTree" id="ENSGT01110000267173"/>
<reference evidence="4 5" key="1">
    <citation type="submission" date="2020-05" db="EMBL/GenBank/DDBJ databases">
        <title>Electrophorus electricus (electric eel) genome, fEleEle1, primary haplotype.</title>
        <authorList>
            <person name="Myers G."/>
            <person name="Meyer A."/>
            <person name="Fedrigo O."/>
            <person name="Formenti G."/>
            <person name="Rhie A."/>
            <person name="Tracey A."/>
            <person name="Sims Y."/>
            <person name="Jarvis E.D."/>
        </authorList>
    </citation>
    <scope>NUCLEOTIDE SEQUENCE [LARGE SCALE GENOMIC DNA]</scope>
</reference>
<dbReference type="Gene3D" id="2.60.40.10">
    <property type="entry name" value="Immunoglobulins"/>
    <property type="match status" value="3"/>
</dbReference>
<dbReference type="PANTHER" id="PTHR47633:SF4">
    <property type="entry name" value="MYOPALLADIN ISOFORM X1"/>
    <property type="match status" value="1"/>
</dbReference>
<dbReference type="InterPro" id="IPR003599">
    <property type="entry name" value="Ig_sub"/>
</dbReference>
<reference evidence="4" key="3">
    <citation type="submission" date="2025-09" db="UniProtKB">
        <authorList>
            <consortium name="Ensembl"/>
        </authorList>
    </citation>
    <scope>IDENTIFICATION</scope>
</reference>
<proteinExistence type="predicted"/>
<keyword evidence="5" id="KW-1185">Reference proteome</keyword>
<dbReference type="CDD" id="cd00096">
    <property type="entry name" value="Ig"/>
    <property type="match status" value="2"/>
</dbReference>
<dbReference type="InterPro" id="IPR013098">
    <property type="entry name" value="Ig_I-set"/>
</dbReference>
<evidence type="ECO:0000256" key="1">
    <source>
        <dbReference type="ARBA" id="ARBA00022737"/>
    </source>
</evidence>
<feature type="domain" description="Ig-like" evidence="3">
    <location>
        <begin position="209"/>
        <end position="271"/>
    </location>
</feature>
<dbReference type="Ensembl" id="ENSEEET00000063759.1">
    <property type="protein sequence ID" value="ENSEEEP00000064012.1"/>
    <property type="gene ID" value="ENSEEEG00000024885.1"/>
</dbReference>
<dbReference type="InterPro" id="IPR013783">
    <property type="entry name" value="Ig-like_fold"/>
</dbReference>
<dbReference type="SUPFAM" id="SSF48726">
    <property type="entry name" value="Immunoglobulin"/>
    <property type="match status" value="3"/>
</dbReference>
<dbReference type="SMART" id="SM00408">
    <property type="entry name" value="IGc2"/>
    <property type="match status" value="3"/>
</dbReference>
<dbReference type="AlphaFoldDB" id="A0AAY5F4R9"/>
<sequence>MIYNLSLHIHCANCLFLVVYNSVPPVFKRKINALEASVGSPVTFECEIEDAPNVTFKWFKYGSEIRHSDKYKIISHLTTSSLELLSPTKADSGEYTCTALNQHGRDSCSANLNVTEPPTFHKAPTPPEGLKGKDASLSCELKGTVPFEITWFKDKKQLKESRKYKFVSEGHSATLHILGLEASDAGEYECKASNNVGSDTCSAMVGGDPIPNVKWMKGKWRQMTHGGRVTLDQKGQEAKMEIREVTKSDSGQYRCVASNKHGEIECSTNLTVDLKKEIAPETLQNRTRHQKCIFVFFRTPSKQKSPKEDKDIDIIELLRNVDPKEYEKYARMYGITDYRGLLQAIEFLKKEKEEQYGRPVRCTCVVNPPQSNQISFIVTSH</sequence>
<dbReference type="Proteomes" id="UP000314983">
    <property type="component" value="Chromosome 2"/>
</dbReference>
<dbReference type="InterPro" id="IPR007110">
    <property type="entry name" value="Ig-like_dom"/>
</dbReference>